<dbReference type="EMBL" id="FQWY01000005">
    <property type="protein sequence ID" value="SHG52556.1"/>
    <property type="molecule type" value="Genomic_DNA"/>
</dbReference>
<name>A0A1M5KI94_9FIRM</name>
<dbReference type="GO" id="GO:0016787">
    <property type="term" value="F:hydrolase activity"/>
    <property type="evidence" value="ECO:0007669"/>
    <property type="project" value="UniProtKB-KW"/>
</dbReference>
<feature type="domain" description="HD-GYP" evidence="1">
    <location>
        <begin position="107"/>
        <end position="303"/>
    </location>
</feature>
<dbReference type="OrthoDB" id="9798833at2"/>
<dbReference type="PROSITE" id="PS51832">
    <property type="entry name" value="HD_GYP"/>
    <property type="match status" value="1"/>
</dbReference>
<dbReference type="AlphaFoldDB" id="A0A1M5KI94"/>
<dbReference type="InterPro" id="IPR037522">
    <property type="entry name" value="HD_GYP_dom"/>
</dbReference>
<sequence>MIRIRVENLSPGMIVARSIYSSDGRILLHAGIELNENYIQRLQNLGIGSVYIKDEFDDEIPYPLREPVSEQTRIETVKEVKNAFEAIEQSRSMNTRAINSIVNKILDEILANNDVLINLCDIRTFDDYTFSHSVNVCILSVMTGITLGYHDLKLKELAIGSLLHDIGKVYIDKSILNKPDDLTREEYAEIKRHTEYGFEILRKYPDIPLLSAHVAFQHHERWDGQGYPRGLGGEEIHEYARIVAVADVYDALLSDRPYRPSYTINQAITILTRMAGIYLEQRCINALLSNIAVYPIGTIVQLNTGDIGIVVDVNKEVPTRPVLKIIYNRSTSRICRPYEVDLSKLTTIIITRSLTREELAEMLKN</sequence>
<keyword evidence="3" id="KW-1185">Reference proteome</keyword>
<organism evidence="2 3">
    <name type="scientific">Thermosyntropha lipolytica DSM 11003</name>
    <dbReference type="NCBI Taxonomy" id="1123382"/>
    <lineage>
        <taxon>Bacteria</taxon>
        <taxon>Bacillati</taxon>
        <taxon>Bacillota</taxon>
        <taxon>Clostridia</taxon>
        <taxon>Eubacteriales</taxon>
        <taxon>Syntrophomonadaceae</taxon>
        <taxon>Thermosyntropha</taxon>
    </lineage>
</organism>
<dbReference type="SMART" id="SM00471">
    <property type="entry name" value="HDc"/>
    <property type="match status" value="1"/>
</dbReference>
<dbReference type="STRING" id="1123382.SAMN02745221_00394"/>
<evidence type="ECO:0000313" key="2">
    <source>
        <dbReference type="EMBL" id="SHG52556.1"/>
    </source>
</evidence>
<dbReference type="InterPro" id="IPR003607">
    <property type="entry name" value="HD/PDEase_dom"/>
</dbReference>
<dbReference type="CDD" id="cd00077">
    <property type="entry name" value="HDc"/>
    <property type="match status" value="1"/>
</dbReference>
<dbReference type="RefSeq" id="WP_073089396.1">
    <property type="nucleotide sequence ID" value="NZ_FQWY01000005.1"/>
</dbReference>
<protein>
    <submittedName>
        <fullName evidence="2">Metal dependent phosphohydrolase</fullName>
    </submittedName>
</protein>
<gene>
    <name evidence="2" type="ORF">SAMN02745221_00394</name>
</gene>
<evidence type="ECO:0000313" key="3">
    <source>
        <dbReference type="Proteomes" id="UP000242329"/>
    </source>
</evidence>
<accession>A0A1M5KI94</accession>
<evidence type="ECO:0000259" key="1">
    <source>
        <dbReference type="PROSITE" id="PS51832"/>
    </source>
</evidence>
<dbReference type="Gene3D" id="1.10.3210.10">
    <property type="entry name" value="Hypothetical protein af1432"/>
    <property type="match status" value="1"/>
</dbReference>
<reference evidence="3" key="1">
    <citation type="submission" date="2016-11" db="EMBL/GenBank/DDBJ databases">
        <authorList>
            <person name="Varghese N."/>
            <person name="Submissions S."/>
        </authorList>
    </citation>
    <scope>NUCLEOTIDE SEQUENCE [LARGE SCALE GENOMIC DNA]</scope>
    <source>
        <strain evidence="3">DSM 11003</strain>
    </source>
</reference>
<dbReference type="Pfam" id="PF13487">
    <property type="entry name" value="HD_5"/>
    <property type="match status" value="1"/>
</dbReference>
<dbReference type="SUPFAM" id="SSF109604">
    <property type="entry name" value="HD-domain/PDEase-like"/>
    <property type="match status" value="1"/>
</dbReference>
<dbReference type="Proteomes" id="UP000242329">
    <property type="component" value="Unassembled WGS sequence"/>
</dbReference>
<dbReference type="PANTHER" id="PTHR43155:SF2">
    <property type="entry name" value="CYCLIC DI-GMP PHOSPHODIESTERASE PA4108"/>
    <property type="match status" value="1"/>
</dbReference>
<dbReference type="PANTHER" id="PTHR43155">
    <property type="entry name" value="CYCLIC DI-GMP PHOSPHODIESTERASE PA4108-RELATED"/>
    <property type="match status" value="1"/>
</dbReference>
<keyword evidence="2" id="KW-0378">Hydrolase</keyword>
<proteinExistence type="predicted"/>